<dbReference type="PANTHER" id="PTHR43244:SF2">
    <property type="entry name" value="CONSERVED HYPOTHETICAL ALANINE AND PROLINE-RICH PROTEIN"/>
    <property type="match status" value="1"/>
</dbReference>
<evidence type="ECO:0000259" key="1">
    <source>
        <dbReference type="Pfam" id="PF00296"/>
    </source>
</evidence>
<dbReference type="OrthoDB" id="4760590at2"/>
<dbReference type="GO" id="GO:0016705">
    <property type="term" value="F:oxidoreductase activity, acting on paired donors, with incorporation or reduction of molecular oxygen"/>
    <property type="evidence" value="ECO:0007669"/>
    <property type="project" value="InterPro"/>
</dbReference>
<dbReference type="Gene3D" id="3.20.20.30">
    <property type="entry name" value="Luciferase-like domain"/>
    <property type="match status" value="2"/>
</dbReference>
<evidence type="ECO:0000313" key="3">
    <source>
        <dbReference type="Proteomes" id="UP000298050"/>
    </source>
</evidence>
<dbReference type="InterPro" id="IPR019922">
    <property type="entry name" value="Lucif-like_OxRdatse_MSMEG_4141"/>
</dbReference>
<dbReference type="Proteomes" id="UP000298050">
    <property type="component" value="Unassembled WGS sequence"/>
</dbReference>
<comment type="caution">
    <text evidence="2">The sequence shown here is derived from an EMBL/GenBank/DDBJ whole genome shotgun (WGS) entry which is preliminary data.</text>
</comment>
<feature type="domain" description="Luciferase-like" evidence="1">
    <location>
        <begin position="21"/>
        <end position="258"/>
    </location>
</feature>
<dbReference type="RefSeq" id="WP_135445621.1">
    <property type="nucleotide sequence ID" value="NZ_SRLE01000011.1"/>
</dbReference>
<dbReference type="InterPro" id="IPR050564">
    <property type="entry name" value="F420-G6PD/mer"/>
</dbReference>
<dbReference type="SUPFAM" id="SSF51679">
    <property type="entry name" value="Bacterial luciferase-like"/>
    <property type="match status" value="1"/>
</dbReference>
<reference evidence="2 3" key="1">
    <citation type="submission" date="2019-04" db="EMBL/GenBank/DDBJ databases">
        <title>Taxonomy of novel Haliea sp. from mangrove soil of West Coast of India.</title>
        <authorList>
            <person name="Verma A."/>
            <person name="Kumar P."/>
            <person name="Krishnamurthi S."/>
        </authorList>
    </citation>
    <scope>NUCLEOTIDE SEQUENCE [LARGE SCALE GENOMIC DNA]</scope>
    <source>
        <strain evidence="2 3">SAOS-164</strain>
    </source>
</reference>
<sequence length="286" mass="30297">MSTPAIGRVGIWSLELRFGDPVEAAEAAAEIDELGFGALWIPGGIDDAVLGSVDALLDVTSRITIATGIINIWKHKPQVVAAWFAGQSAQRQARLLLGLGISHGPMIGEAWQKPLAKTREFLDGLDSAGMPRDQLCLAALGPKMLALSGERTAGAHPYLVTPQHTATARDILGPGKLLAPEQGVILQDDPARARQAARSALAMYQALPNYRNNWLRLGFSQADVDSVSDALLDGLFAWGDLETIAGRVREHHDAGADHVCLQVIQGEGGNIAGLRAACRALAGELL</sequence>
<evidence type="ECO:0000313" key="2">
    <source>
        <dbReference type="EMBL" id="TGD72132.1"/>
    </source>
</evidence>
<proteinExistence type="predicted"/>
<protein>
    <submittedName>
        <fullName evidence="2">LLM class F420-dependent oxidoreductase</fullName>
    </submittedName>
</protein>
<keyword evidence="3" id="KW-1185">Reference proteome</keyword>
<dbReference type="InterPro" id="IPR036661">
    <property type="entry name" value="Luciferase-like_sf"/>
</dbReference>
<dbReference type="Pfam" id="PF00296">
    <property type="entry name" value="Bac_luciferase"/>
    <property type="match status" value="1"/>
</dbReference>
<dbReference type="PANTHER" id="PTHR43244">
    <property type="match status" value="1"/>
</dbReference>
<dbReference type="NCBIfam" id="TIGR03620">
    <property type="entry name" value="F420_MSMEG_4141"/>
    <property type="match status" value="1"/>
</dbReference>
<name>A0A4Z0LXR5_9GAMM</name>
<gene>
    <name evidence="2" type="ORF">E4634_15785</name>
</gene>
<organism evidence="2 3">
    <name type="scientific">Mangrovimicrobium sediminis</name>
    <dbReference type="NCBI Taxonomy" id="2562682"/>
    <lineage>
        <taxon>Bacteria</taxon>
        <taxon>Pseudomonadati</taxon>
        <taxon>Pseudomonadota</taxon>
        <taxon>Gammaproteobacteria</taxon>
        <taxon>Cellvibrionales</taxon>
        <taxon>Halieaceae</taxon>
        <taxon>Mangrovimicrobium</taxon>
    </lineage>
</organism>
<dbReference type="EMBL" id="SRLE01000011">
    <property type="protein sequence ID" value="TGD72132.1"/>
    <property type="molecule type" value="Genomic_DNA"/>
</dbReference>
<dbReference type="AlphaFoldDB" id="A0A4Z0LXR5"/>
<dbReference type="InterPro" id="IPR011251">
    <property type="entry name" value="Luciferase-like_dom"/>
</dbReference>
<accession>A0A4Z0LXR5</accession>